<dbReference type="SFLD" id="SFLDS00028">
    <property type="entry name" value="Proline_Racemase"/>
    <property type="match status" value="1"/>
</dbReference>
<evidence type="ECO:0000313" key="4">
    <source>
        <dbReference type="EMBL" id="OUL57370.1"/>
    </source>
</evidence>
<comment type="catalytic activity">
    <reaction evidence="1">
        <text>trans-3-hydroxy-L-proline = 1-pyrroline-2-carboxylate + H2O</text>
        <dbReference type="Rhea" id="RHEA:10320"/>
        <dbReference type="ChEBI" id="CHEBI:15377"/>
        <dbReference type="ChEBI" id="CHEBI:39785"/>
        <dbReference type="ChEBI" id="CHEBI:57938"/>
        <dbReference type="EC" id="4.2.1.77"/>
    </reaction>
</comment>
<dbReference type="Proteomes" id="UP000194841">
    <property type="component" value="Unassembled WGS sequence"/>
</dbReference>
<dbReference type="GO" id="GO:0047580">
    <property type="term" value="F:4-hydroxyproline epimerase activity"/>
    <property type="evidence" value="ECO:0007669"/>
    <property type="project" value="TreeGrafter"/>
</dbReference>
<name>A0A244CP33_PSEDV</name>
<dbReference type="AlphaFoldDB" id="A0A244CP33"/>
<dbReference type="GO" id="GO:0050346">
    <property type="term" value="F:trans-L-3-hydroxyproline dehydratase activity"/>
    <property type="evidence" value="ECO:0007669"/>
    <property type="project" value="UniProtKB-EC"/>
</dbReference>
<evidence type="ECO:0000313" key="5">
    <source>
        <dbReference type="Proteomes" id="UP000194841"/>
    </source>
</evidence>
<evidence type="ECO:0000256" key="3">
    <source>
        <dbReference type="ARBA" id="ARBA00013105"/>
    </source>
</evidence>
<dbReference type="Gene3D" id="3.10.310.10">
    <property type="entry name" value="Diaminopimelate Epimerase, Chain A, domain 1"/>
    <property type="match status" value="2"/>
</dbReference>
<evidence type="ECO:0000256" key="1">
    <source>
        <dbReference type="ARBA" id="ARBA00001148"/>
    </source>
</evidence>
<dbReference type="InterPro" id="IPR008794">
    <property type="entry name" value="Pro_racemase_fam"/>
</dbReference>
<dbReference type="PANTHER" id="PTHR33442">
    <property type="entry name" value="TRANS-3-HYDROXY-L-PROLINE DEHYDRATASE"/>
    <property type="match status" value="1"/>
</dbReference>
<sequence>MNSNSFADWQPPIDQRVITSLDMHTAGEPLRIVTAGFPMLDGETILEKRQFCLTHYDHLRTALMFEPRGHADMYGALITEPERPQSDFGVLFLHNEGFSTMCGHAIIALSKAAVEANVIDVDEGINLLKIDTPAGLIESQVLVEQGRVMRTSFRNVPSFLALADQWLDVEGVGRVQFDLAYGGAFYAFVDADTIGLSLGADNSNQIIMFGQQIKQAVMKSTPVSHPFADELSFLYGVIFTSEQQTLQVDSHSRHVCIFANGELDRSPTGTGVSARAALCYAKGQLHLGDEINIESILGSQFSVSVHSHCQFGPYQAIVPEVSGTAFVTGKNEFYFDLTDPLSHGFIFR</sequence>
<gene>
    <name evidence="4" type="ORF">B1199_14490</name>
</gene>
<dbReference type="EMBL" id="MWPV01000004">
    <property type="protein sequence ID" value="OUL57370.1"/>
    <property type="molecule type" value="Genomic_DNA"/>
</dbReference>
<dbReference type="RefSeq" id="WP_086744827.1">
    <property type="nucleotide sequence ID" value="NZ_MWPV01000004.1"/>
</dbReference>
<protein>
    <recommendedName>
        <fullName evidence="3">trans-L-3-hydroxyproline dehydratase</fullName>
        <ecNumber evidence="3">4.2.1.77</ecNumber>
    </recommendedName>
</protein>
<dbReference type="FunFam" id="3.10.310.10:FF:000003">
    <property type="entry name" value="Proline racemase"/>
    <property type="match status" value="1"/>
</dbReference>
<dbReference type="EC" id="4.2.1.77" evidence="3"/>
<comment type="caution">
    <text evidence="4">The sequence shown here is derived from an EMBL/GenBank/DDBJ whole genome shotgun (WGS) entry which is preliminary data.</text>
</comment>
<dbReference type="PIRSF" id="PIRSF029792">
    <property type="entry name" value="Pro_racemase"/>
    <property type="match status" value="1"/>
</dbReference>
<comment type="similarity">
    <text evidence="2">Belongs to the proline racemase family.</text>
</comment>
<dbReference type="OrthoDB" id="181267at2"/>
<dbReference type="PANTHER" id="PTHR33442:SF1">
    <property type="entry name" value="TRANS-3-HYDROXY-L-PROLINE DEHYDRATASE"/>
    <property type="match status" value="1"/>
</dbReference>
<evidence type="ECO:0000256" key="2">
    <source>
        <dbReference type="ARBA" id="ARBA00007529"/>
    </source>
</evidence>
<keyword evidence="5" id="KW-1185">Reference proteome</keyword>
<reference evidence="4 5" key="1">
    <citation type="submission" date="2017-02" db="EMBL/GenBank/DDBJ databases">
        <title>Pseudoalteromonas ulvae TC14 Genome.</title>
        <authorList>
            <person name="Molmeret M."/>
        </authorList>
    </citation>
    <scope>NUCLEOTIDE SEQUENCE [LARGE SCALE GENOMIC DNA]</scope>
    <source>
        <strain evidence="4">TC14</strain>
    </source>
</reference>
<dbReference type="Pfam" id="PF05544">
    <property type="entry name" value="Pro_racemase"/>
    <property type="match status" value="1"/>
</dbReference>
<organism evidence="4 5">
    <name type="scientific">Pseudoalteromonas ulvae</name>
    <dbReference type="NCBI Taxonomy" id="107327"/>
    <lineage>
        <taxon>Bacteria</taxon>
        <taxon>Pseudomonadati</taxon>
        <taxon>Pseudomonadota</taxon>
        <taxon>Gammaproteobacteria</taxon>
        <taxon>Alteromonadales</taxon>
        <taxon>Pseudoalteromonadaceae</taxon>
        <taxon>Pseudoalteromonas</taxon>
    </lineage>
</organism>
<proteinExistence type="inferred from homology"/>
<accession>A0A244CP33</accession>
<dbReference type="SUPFAM" id="SSF54506">
    <property type="entry name" value="Diaminopimelate epimerase-like"/>
    <property type="match status" value="1"/>
</dbReference>